<name>A0A0D2HP07_CLAB1</name>
<organism evidence="2 3">
    <name type="scientific">Cladophialophora bantiana (strain ATCC 10958 / CBS 173.52 / CDC B-1940 / NIH 8579)</name>
    <name type="common">Xylohypha bantiana</name>
    <dbReference type="NCBI Taxonomy" id="1442370"/>
    <lineage>
        <taxon>Eukaryota</taxon>
        <taxon>Fungi</taxon>
        <taxon>Dikarya</taxon>
        <taxon>Ascomycota</taxon>
        <taxon>Pezizomycotina</taxon>
        <taxon>Eurotiomycetes</taxon>
        <taxon>Chaetothyriomycetidae</taxon>
        <taxon>Chaetothyriales</taxon>
        <taxon>Herpotrichiellaceae</taxon>
        <taxon>Cladophialophora</taxon>
    </lineage>
</organism>
<dbReference type="OrthoDB" id="654211at2759"/>
<protein>
    <submittedName>
        <fullName evidence="2">Uncharacterized protein</fullName>
    </submittedName>
</protein>
<dbReference type="Proteomes" id="UP000053789">
    <property type="component" value="Unassembled WGS sequence"/>
</dbReference>
<dbReference type="HOGENOM" id="CLU_1686368_0_0_1"/>
<accession>A0A0D2HP07</accession>
<dbReference type="VEuPathDB" id="FungiDB:Z519_03717"/>
<feature type="region of interest" description="Disordered" evidence="1">
    <location>
        <begin position="74"/>
        <end position="114"/>
    </location>
</feature>
<sequence>MPGCTSTFRDDKLEGYISHYTKWHGIDGQQTIDQGRLKEYFNMKKREHRNNIRPDLCTIRNPKSATTFLDASGNWHLNPGEDDTSPSSLTQGDNVASYGLGQKHPSHATGSSLSGRVSELKQELSHKCQYIDYLKNSVLKAERDKEGLERKIKLLE</sequence>
<evidence type="ECO:0000256" key="1">
    <source>
        <dbReference type="SAM" id="MobiDB-lite"/>
    </source>
</evidence>
<reference evidence="2" key="1">
    <citation type="submission" date="2015-01" db="EMBL/GenBank/DDBJ databases">
        <title>The Genome Sequence of Cladophialophora bantiana CBS 173.52.</title>
        <authorList>
            <consortium name="The Broad Institute Genomics Platform"/>
            <person name="Cuomo C."/>
            <person name="de Hoog S."/>
            <person name="Gorbushina A."/>
            <person name="Stielow B."/>
            <person name="Teixiera M."/>
            <person name="Abouelleil A."/>
            <person name="Chapman S.B."/>
            <person name="Priest M."/>
            <person name="Young S.K."/>
            <person name="Wortman J."/>
            <person name="Nusbaum C."/>
            <person name="Birren B."/>
        </authorList>
    </citation>
    <scope>NUCLEOTIDE SEQUENCE [LARGE SCALE GENOMIC DNA]</scope>
    <source>
        <strain evidence="2">CBS 173.52</strain>
    </source>
</reference>
<feature type="compositionally biased region" description="Polar residues" evidence="1">
    <location>
        <begin position="85"/>
        <end position="94"/>
    </location>
</feature>
<dbReference type="EMBL" id="KN846984">
    <property type="protein sequence ID" value="KIW95133.1"/>
    <property type="molecule type" value="Genomic_DNA"/>
</dbReference>
<evidence type="ECO:0000313" key="2">
    <source>
        <dbReference type="EMBL" id="KIW95133.1"/>
    </source>
</evidence>
<keyword evidence="3" id="KW-1185">Reference proteome</keyword>
<evidence type="ECO:0000313" key="3">
    <source>
        <dbReference type="Proteomes" id="UP000053789"/>
    </source>
</evidence>
<dbReference type="RefSeq" id="XP_016621802.1">
    <property type="nucleotide sequence ID" value="XM_016761464.1"/>
</dbReference>
<dbReference type="GeneID" id="27696645"/>
<dbReference type="AlphaFoldDB" id="A0A0D2HP07"/>
<gene>
    <name evidence="2" type="ORF">Z519_03717</name>
</gene>
<proteinExistence type="predicted"/>